<dbReference type="AlphaFoldDB" id="A0A3S3QEQ4"/>
<reference evidence="1 2" key="1">
    <citation type="journal article" date="2019" name="Nat. Plants">
        <title>Stout camphor tree genome fills gaps in understanding of flowering plant genome evolution.</title>
        <authorList>
            <person name="Chaw S.M."/>
            <person name="Liu Y.C."/>
            <person name="Wu Y.W."/>
            <person name="Wang H.Y."/>
            <person name="Lin C.I."/>
            <person name="Wu C.S."/>
            <person name="Ke H.M."/>
            <person name="Chang L.Y."/>
            <person name="Hsu C.Y."/>
            <person name="Yang H.T."/>
            <person name="Sudianto E."/>
            <person name="Hsu M.H."/>
            <person name="Wu K.P."/>
            <person name="Wang L.N."/>
            <person name="Leebens-Mack J.H."/>
            <person name="Tsai I.J."/>
        </authorList>
    </citation>
    <scope>NUCLEOTIDE SEQUENCE [LARGE SCALE GENOMIC DNA]</scope>
    <source>
        <strain evidence="2">cv. Chaw 1501</strain>
        <tissue evidence="1">Young leaves</tissue>
    </source>
</reference>
<dbReference type="Proteomes" id="UP000283530">
    <property type="component" value="Unassembled WGS sequence"/>
</dbReference>
<evidence type="ECO:0000313" key="1">
    <source>
        <dbReference type="EMBL" id="RWR83459.1"/>
    </source>
</evidence>
<protein>
    <submittedName>
        <fullName evidence="1">Uncharacterized protein</fullName>
    </submittedName>
</protein>
<name>A0A3S3QEQ4_9MAGN</name>
<gene>
    <name evidence="1" type="ORF">CKAN_01221400</name>
</gene>
<evidence type="ECO:0000313" key="2">
    <source>
        <dbReference type="Proteomes" id="UP000283530"/>
    </source>
</evidence>
<accession>A0A3S3QEQ4</accession>
<organism evidence="1 2">
    <name type="scientific">Cinnamomum micranthum f. kanehirae</name>
    <dbReference type="NCBI Taxonomy" id="337451"/>
    <lineage>
        <taxon>Eukaryota</taxon>
        <taxon>Viridiplantae</taxon>
        <taxon>Streptophyta</taxon>
        <taxon>Embryophyta</taxon>
        <taxon>Tracheophyta</taxon>
        <taxon>Spermatophyta</taxon>
        <taxon>Magnoliopsida</taxon>
        <taxon>Magnoliidae</taxon>
        <taxon>Laurales</taxon>
        <taxon>Lauraceae</taxon>
        <taxon>Cinnamomum</taxon>
    </lineage>
</organism>
<proteinExistence type="predicted"/>
<dbReference type="EMBL" id="QPKB01000004">
    <property type="protein sequence ID" value="RWR83459.1"/>
    <property type="molecule type" value="Genomic_DNA"/>
</dbReference>
<sequence length="134" mass="15209">MGGGQTGGILSFTDFLSVQTGKSGERKNHQTWVFLAFEENQRGFLSDDVYQTCPYSLTTSTWRKNDSSSTKMERQLLAALTACGESSSSTTFIHSIFQIQIQIQHILTLKCYFFIRETRRGFLHLNSNNAYYIG</sequence>
<keyword evidence="2" id="KW-1185">Reference proteome</keyword>
<comment type="caution">
    <text evidence="1">The sequence shown here is derived from an EMBL/GenBank/DDBJ whole genome shotgun (WGS) entry which is preliminary data.</text>
</comment>